<protein>
    <submittedName>
        <fullName evidence="2">Uncharacterized protein</fullName>
    </submittedName>
</protein>
<organism evidence="2 3">
    <name type="scientific">Corallococcus exiguus</name>
    <dbReference type="NCBI Taxonomy" id="83462"/>
    <lineage>
        <taxon>Bacteria</taxon>
        <taxon>Pseudomonadati</taxon>
        <taxon>Myxococcota</taxon>
        <taxon>Myxococcia</taxon>
        <taxon>Myxococcales</taxon>
        <taxon>Cystobacterineae</taxon>
        <taxon>Myxococcaceae</taxon>
        <taxon>Corallococcus</taxon>
    </lineage>
</organism>
<evidence type="ECO:0000313" key="2">
    <source>
        <dbReference type="EMBL" id="NBC44127.1"/>
    </source>
</evidence>
<dbReference type="RefSeq" id="WP_139924152.1">
    <property type="nucleotide sequence ID" value="NZ_CBCSLE010000119.1"/>
</dbReference>
<dbReference type="EMBL" id="JAAAPK010000009">
    <property type="protein sequence ID" value="NBC44127.1"/>
    <property type="molecule type" value="Genomic_DNA"/>
</dbReference>
<evidence type="ECO:0000256" key="1">
    <source>
        <dbReference type="SAM" id="MobiDB-lite"/>
    </source>
</evidence>
<name>A0A7X4YGW6_9BACT</name>
<proteinExistence type="predicted"/>
<comment type="caution">
    <text evidence="2">The sequence shown here is derived from an EMBL/GenBank/DDBJ whole genome shotgun (WGS) entry which is preliminary data.</text>
</comment>
<evidence type="ECO:0000313" key="3">
    <source>
        <dbReference type="Proteomes" id="UP000537825"/>
    </source>
</evidence>
<accession>A0A7X4YGW6</accession>
<feature type="region of interest" description="Disordered" evidence="1">
    <location>
        <begin position="72"/>
        <end position="122"/>
    </location>
</feature>
<reference evidence="2 3" key="1">
    <citation type="submission" date="2020-01" db="EMBL/GenBank/DDBJ databases">
        <title>The draft genome sequence of Corallococcus exiguus DSM 14696.</title>
        <authorList>
            <person name="Zhang X."/>
            <person name="Zhu H."/>
        </authorList>
    </citation>
    <scope>NUCLEOTIDE SEQUENCE [LARGE SCALE GENOMIC DNA]</scope>
    <source>
        <strain evidence="2 3">DSM 14696</strain>
    </source>
</reference>
<feature type="region of interest" description="Disordered" evidence="1">
    <location>
        <begin position="1"/>
        <end position="53"/>
    </location>
</feature>
<sequence>MPRSYSFDHFQVPKTLPPQKRGLRQRDKEHLAQSSRVSVDEHEGIHYGKSHAQTEEILNARKMELQLEELARPDADAKFSHGPVSRVSGASKKKQRKAAAASPIIGTTAPIGALPPTQERPLQQGRLPDLIDEARRQLKAIRSGVGDVASAMRRLALLPLDAVRLAARRIIPA</sequence>
<dbReference type="AlphaFoldDB" id="A0A7X4YGW6"/>
<gene>
    <name evidence="2" type="ORF">GTZ93_30400</name>
</gene>
<keyword evidence="3" id="KW-1185">Reference proteome</keyword>
<dbReference type="Proteomes" id="UP000537825">
    <property type="component" value="Unassembled WGS sequence"/>
</dbReference>
<feature type="compositionally biased region" description="Basic and acidic residues" evidence="1">
    <location>
        <begin position="38"/>
        <end position="53"/>
    </location>
</feature>